<name>A0A0T6BDP8_9SCAR</name>
<dbReference type="PANTHER" id="PTHR13475:SF3">
    <property type="entry name" value="NEUGRIN"/>
    <property type="match status" value="1"/>
</dbReference>
<dbReference type="Pfam" id="PF06413">
    <property type="entry name" value="Neugrin"/>
    <property type="match status" value="1"/>
</dbReference>
<evidence type="ECO:0000313" key="2">
    <source>
        <dbReference type="EMBL" id="KRT85462.1"/>
    </source>
</evidence>
<feature type="non-terminal residue" evidence="2">
    <location>
        <position position="365"/>
    </location>
</feature>
<dbReference type="InterPro" id="IPR010487">
    <property type="entry name" value="NGRN/Rrg9"/>
</dbReference>
<gene>
    <name evidence="2" type="ORF">AMK59_194</name>
</gene>
<evidence type="ECO:0000256" key="1">
    <source>
        <dbReference type="SAM" id="MobiDB-lite"/>
    </source>
</evidence>
<organism evidence="2 3">
    <name type="scientific">Oryctes borbonicus</name>
    <dbReference type="NCBI Taxonomy" id="1629725"/>
    <lineage>
        <taxon>Eukaryota</taxon>
        <taxon>Metazoa</taxon>
        <taxon>Ecdysozoa</taxon>
        <taxon>Arthropoda</taxon>
        <taxon>Hexapoda</taxon>
        <taxon>Insecta</taxon>
        <taxon>Pterygota</taxon>
        <taxon>Neoptera</taxon>
        <taxon>Endopterygota</taxon>
        <taxon>Coleoptera</taxon>
        <taxon>Polyphaga</taxon>
        <taxon>Scarabaeiformia</taxon>
        <taxon>Scarabaeidae</taxon>
        <taxon>Dynastinae</taxon>
        <taxon>Oryctes</taxon>
    </lineage>
</organism>
<reference evidence="2 3" key="1">
    <citation type="submission" date="2015-09" db="EMBL/GenBank/DDBJ databases">
        <title>Draft genome of the scarab beetle Oryctes borbonicus.</title>
        <authorList>
            <person name="Meyer J.M."/>
            <person name="Markov G.V."/>
            <person name="Baskaran P."/>
            <person name="Herrmann M."/>
            <person name="Sommer R.J."/>
            <person name="Roedelsperger C."/>
        </authorList>
    </citation>
    <scope>NUCLEOTIDE SEQUENCE [LARGE SCALE GENOMIC DNA]</scope>
    <source>
        <strain evidence="2">OB123</strain>
        <tissue evidence="2">Whole animal</tissue>
    </source>
</reference>
<dbReference type="EMBL" id="LJIG01001478">
    <property type="protein sequence ID" value="KRT85462.1"/>
    <property type="molecule type" value="Genomic_DNA"/>
</dbReference>
<dbReference type="GO" id="GO:0005634">
    <property type="term" value="C:nucleus"/>
    <property type="evidence" value="ECO:0007669"/>
    <property type="project" value="TreeGrafter"/>
</dbReference>
<evidence type="ECO:0000313" key="3">
    <source>
        <dbReference type="Proteomes" id="UP000051574"/>
    </source>
</evidence>
<sequence>MLKQIGSYLLTIRNVQFLNEVRYKRSVGKRLFKKRTTVNPGIQRQSELLNDKFDPSDVDDLQSLESDFMNVGSTYNEHLQQIGTLKEQEKRLIVKHKYFKQVYPNFLTWDDKKHIQYLHKTNPDEWTIEKLSDGFPALPVTIKKIVKATWTKTNQLKIKNHDNSVRKNWEMLKNGQLNLPPILTKHLHKFTDRNFNQIENKVIGEEVIVTKLEPISNGEFSEIIRSYKRLKNKQTSNENKTQSSQNNTIKKQKKEMHLTSDNVSQTNHTTLGSLKASLRTDVTLGKEIEEDERMLLKSSNSEVVTRNEPEHQIIDLEKVPKTTYISTSTKSEKDNKHLIYPEKIIIPRNKLKRGCMYKLYDCYYD</sequence>
<protein>
    <submittedName>
        <fullName evidence="2">Uncharacterized protein</fullName>
    </submittedName>
</protein>
<accession>A0A0T6BDP8</accession>
<feature type="compositionally biased region" description="Polar residues" evidence="1">
    <location>
        <begin position="233"/>
        <end position="249"/>
    </location>
</feature>
<feature type="region of interest" description="Disordered" evidence="1">
    <location>
        <begin position="231"/>
        <end position="259"/>
    </location>
</feature>
<dbReference type="Proteomes" id="UP000051574">
    <property type="component" value="Unassembled WGS sequence"/>
</dbReference>
<keyword evidence="3" id="KW-1185">Reference proteome</keyword>
<comment type="caution">
    <text evidence="2">The sequence shown here is derived from an EMBL/GenBank/DDBJ whole genome shotgun (WGS) entry which is preliminary data.</text>
</comment>
<proteinExistence type="predicted"/>
<dbReference type="AlphaFoldDB" id="A0A0T6BDP8"/>
<dbReference type="PANTHER" id="PTHR13475">
    <property type="entry name" value="NEUGRIN"/>
    <property type="match status" value="1"/>
</dbReference>
<dbReference type="OrthoDB" id="6415470at2759"/>